<reference evidence="1" key="1">
    <citation type="submission" date="2022-07" db="EMBL/GenBank/DDBJ databases">
        <title>Description and genome-wide analysis of Profundicola chukchiensis gen. nov., sp. nov., marine bacteria isolated from bottom sediments of the Chukchi Sea.</title>
        <authorList>
            <person name="Romanenko L."/>
            <person name="Otstavnykh N."/>
            <person name="Kurilenko V."/>
            <person name="Eremeev V."/>
            <person name="Velansky P."/>
            <person name="Mikhailov V."/>
            <person name="Isaeva M."/>
        </authorList>
    </citation>
    <scope>NUCLEOTIDE SEQUENCE</scope>
    <source>
        <strain evidence="1">KMM 9713</strain>
    </source>
</reference>
<dbReference type="EMBL" id="JANCMU010000007">
    <property type="protein sequence ID" value="MDG4946852.1"/>
    <property type="molecule type" value="Genomic_DNA"/>
</dbReference>
<gene>
    <name evidence="1" type="ORF">NMK71_10530</name>
</gene>
<dbReference type="AlphaFoldDB" id="A0A9X4MZZ5"/>
<name>A0A9X4MZZ5_9FLAO</name>
<evidence type="ECO:0000313" key="2">
    <source>
        <dbReference type="Proteomes" id="UP001152599"/>
    </source>
</evidence>
<proteinExistence type="predicted"/>
<evidence type="ECO:0000313" key="1">
    <source>
        <dbReference type="EMBL" id="MDG4946852.1"/>
    </source>
</evidence>
<dbReference type="RefSeq" id="WP_304421168.1">
    <property type="nucleotide sequence ID" value="NZ_JANCMU010000007.1"/>
</dbReference>
<keyword evidence="2" id="KW-1185">Reference proteome</keyword>
<dbReference type="Proteomes" id="UP001152599">
    <property type="component" value="Unassembled WGS sequence"/>
</dbReference>
<accession>A0A9X4MZZ5</accession>
<protein>
    <submittedName>
        <fullName evidence="1">Uncharacterized protein</fullName>
    </submittedName>
</protein>
<organism evidence="1 2">
    <name type="scientific">Profundicola chukchiensis</name>
    <dbReference type="NCBI Taxonomy" id="2961959"/>
    <lineage>
        <taxon>Bacteria</taxon>
        <taxon>Pseudomonadati</taxon>
        <taxon>Bacteroidota</taxon>
        <taxon>Flavobacteriia</taxon>
        <taxon>Flavobacteriales</taxon>
        <taxon>Weeksellaceae</taxon>
        <taxon>Profundicola</taxon>
    </lineage>
</organism>
<comment type="caution">
    <text evidence="1">The sequence shown here is derived from an EMBL/GenBank/DDBJ whole genome shotgun (WGS) entry which is preliminary data.</text>
</comment>
<sequence>MSKKLLVFAFFIVSVLSYAQVFKLRADYLLVRELEDGVWSEWSEELSVDDLLVFNLDKRKITFYIDDGSVKDYDIIKFHELEVKEDKAEILRFGVVDDMGTRCLIALTTKPHEVVKGIVVFVKYRDFEYAYYVASDK</sequence>